<reference evidence="3" key="1">
    <citation type="journal article" date="2021" name="Curr. Microbiol.">
        <title>Complete genome of nocamycin-producing strain Saccharothrix syringae NRRL B-16468 reveals the biosynthetic potential for secondary metabolites.</title>
        <authorList>
            <person name="Mo X."/>
            <person name="Yang S."/>
        </authorList>
    </citation>
    <scope>NUCLEOTIDE SEQUENCE [LARGE SCALE GENOMIC DNA]</scope>
    <source>
        <strain evidence="3">ATCC 51364 / DSM 43886 / JCM 6844 / KCTC 9398 / NBRC 14523 / NRRL B-16468 / INA 2240</strain>
    </source>
</reference>
<dbReference type="PANTHER" id="PTHR36440:SF1">
    <property type="entry name" value="PUTATIVE (AFU_ORTHOLOGUE AFUA_8G07350)-RELATED"/>
    <property type="match status" value="1"/>
</dbReference>
<protein>
    <submittedName>
        <fullName evidence="2">Cupin domain-containing protein</fullName>
    </submittedName>
</protein>
<gene>
    <name evidence="2" type="ORF">EKG83_33600</name>
</gene>
<dbReference type="InterPro" id="IPR013096">
    <property type="entry name" value="Cupin_2"/>
</dbReference>
<dbReference type="Gene3D" id="2.60.120.10">
    <property type="entry name" value="Jelly Rolls"/>
    <property type="match status" value="1"/>
</dbReference>
<dbReference type="AlphaFoldDB" id="A0A5Q0H662"/>
<accession>A0A5Q0H662</accession>
<keyword evidence="3" id="KW-1185">Reference proteome</keyword>
<sequence>MEVVEKGSLPTVVIDGEVAAHIFDGGAHGTTSSAFIVDVAVGRGPRRHLHPYDEVFIIVEGRVSVEAGGEVREAGPDEVVIVRTGVPHAFTNLGPGHARMVNIHATDKVVTEFAGDHAADPSYRYGHSS</sequence>
<evidence type="ECO:0000313" key="2">
    <source>
        <dbReference type="EMBL" id="QFZ21677.1"/>
    </source>
</evidence>
<dbReference type="EMBL" id="CP034550">
    <property type="protein sequence ID" value="QFZ21677.1"/>
    <property type="molecule type" value="Genomic_DNA"/>
</dbReference>
<dbReference type="RefSeq" id="WP_051766357.1">
    <property type="nucleotide sequence ID" value="NZ_CP034550.1"/>
</dbReference>
<dbReference type="InterPro" id="IPR011051">
    <property type="entry name" value="RmlC_Cupin_sf"/>
</dbReference>
<dbReference type="InterPro" id="IPR014710">
    <property type="entry name" value="RmlC-like_jellyroll"/>
</dbReference>
<dbReference type="Proteomes" id="UP000325787">
    <property type="component" value="Chromosome"/>
</dbReference>
<dbReference type="Pfam" id="PF07883">
    <property type="entry name" value="Cupin_2"/>
    <property type="match status" value="1"/>
</dbReference>
<organism evidence="2 3">
    <name type="scientific">Saccharothrix syringae</name>
    <name type="common">Nocardiopsis syringae</name>
    <dbReference type="NCBI Taxonomy" id="103733"/>
    <lineage>
        <taxon>Bacteria</taxon>
        <taxon>Bacillati</taxon>
        <taxon>Actinomycetota</taxon>
        <taxon>Actinomycetes</taxon>
        <taxon>Pseudonocardiales</taxon>
        <taxon>Pseudonocardiaceae</taxon>
        <taxon>Saccharothrix</taxon>
    </lineage>
</organism>
<evidence type="ECO:0000313" key="3">
    <source>
        <dbReference type="Proteomes" id="UP000325787"/>
    </source>
</evidence>
<proteinExistence type="predicted"/>
<dbReference type="InterPro" id="IPR053146">
    <property type="entry name" value="QDO-like"/>
</dbReference>
<dbReference type="OrthoDB" id="3231985at2"/>
<feature type="domain" description="Cupin type-2" evidence="1">
    <location>
        <begin position="36"/>
        <end position="103"/>
    </location>
</feature>
<dbReference type="KEGG" id="ssyi:EKG83_33600"/>
<evidence type="ECO:0000259" key="1">
    <source>
        <dbReference type="Pfam" id="PF07883"/>
    </source>
</evidence>
<dbReference type="PANTHER" id="PTHR36440">
    <property type="entry name" value="PUTATIVE (AFU_ORTHOLOGUE AFUA_8G07350)-RELATED"/>
    <property type="match status" value="1"/>
</dbReference>
<dbReference type="SUPFAM" id="SSF51182">
    <property type="entry name" value="RmlC-like cupins"/>
    <property type="match status" value="1"/>
</dbReference>
<name>A0A5Q0H662_SACSY</name>